<reference evidence="3" key="2">
    <citation type="submission" date="2020-05" db="UniProtKB">
        <authorList>
            <consortium name="EnsemblMetazoa"/>
        </authorList>
    </citation>
    <scope>IDENTIFICATION</scope>
    <source>
        <strain evidence="3">FAR1</strain>
    </source>
</reference>
<dbReference type="GO" id="GO:0000288">
    <property type="term" value="P:nuclear-transcribed mRNA catabolic process, deadenylation-dependent decay"/>
    <property type="evidence" value="ECO:0007669"/>
    <property type="project" value="TreeGrafter"/>
</dbReference>
<dbReference type="GO" id="GO:0005739">
    <property type="term" value="C:mitochondrion"/>
    <property type="evidence" value="ECO:0007669"/>
    <property type="project" value="TreeGrafter"/>
</dbReference>
<dbReference type="InterPro" id="IPR036691">
    <property type="entry name" value="Endo/exonu/phosph_ase_sf"/>
</dbReference>
<dbReference type="EMBL" id="AXCN02002234">
    <property type="status" value="NOT_ANNOTATED_CDS"/>
    <property type="molecule type" value="Genomic_DNA"/>
</dbReference>
<dbReference type="InterPro" id="IPR050410">
    <property type="entry name" value="CCR4/nocturin_mRNA_transcr"/>
</dbReference>
<feature type="compositionally biased region" description="Polar residues" evidence="1">
    <location>
        <begin position="99"/>
        <end position="114"/>
    </location>
</feature>
<dbReference type="AlphaFoldDB" id="A0A182Q8U7"/>
<evidence type="ECO:0000256" key="1">
    <source>
        <dbReference type="SAM" id="MobiDB-lite"/>
    </source>
</evidence>
<proteinExistence type="predicted"/>
<dbReference type="Proteomes" id="UP000075886">
    <property type="component" value="Unassembled WGS sequence"/>
</dbReference>
<reference evidence="4" key="1">
    <citation type="submission" date="2014-01" db="EMBL/GenBank/DDBJ databases">
        <title>The Genome Sequence of Anopheles farauti FAR1 (V2).</title>
        <authorList>
            <consortium name="The Broad Institute Genomics Platform"/>
            <person name="Neafsey D.E."/>
            <person name="Besansky N."/>
            <person name="Howell P."/>
            <person name="Walton C."/>
            <person name="Young S.K."/>
            <person name="Zeng Q."/>
            <person name="Gargeya S."/>
            <person name="Fitzgerald M."/>
            <person name="Haas B."/>
            <person name="Abouelleil A."/>
            <person name="Allen A.W."/>
            <person name="Alvarado L."/>
            <person name="Arachchi H.M."/>
            <person name="Berlin A.M."/>
            <person name="Chapman S.B."/>
            <person name="Gainer-Dewar J."/>
            <person name="Goldberg J."/>
            <person name="Griggs A."/>
            <person name="Gujja S."/>
            <person name="Hansen M."/>
            <person name="Howarth C."/>
            <person name="Imamovic A."/>
            <person name="Ireland A."/>
            <person name="Larimer J."/>
            <person name="McCowan C."/>
            <person name="Murphy C."/>
            <person name="Pearson M."/>
            <person name="Poon T.W."/>
            <person name="Priest M."/>
            <person name="Roberts A."/>
            <person name="Saif S."/>
            <person name="Shea T."/>
            <person name="Sisk P."/>
            <person name="Sykes S."/>
            <person name="Wortman J."/>
            <person name="Nusbaum C."/>
            <person name="Birren B."/>
        </authorList>
    </citation>
    <scope>NUCLEOTIDE SEQUENCE [LARGE SCALE GENOMIC DNA]</scope>
    <source>
        <strain evidence="4">FAR1</strain>
    </source>
</reference>
<evidence type="ECO:0000313" key="3">
    <source>
        <dbReference type="EnsemblMetazoa" id="AFAF005362-PA"/>
    </source>
</evidence>
<protein>
    <recommendedName>
        <fullName evidence="2">2',5'-phosphodiesterase 12-like N-terminal domain-containing protein</fullName>
    </recommendedName>
</protein>
<sequence length="387" mass="44017">MTTAVTTVHHPVSFFFRYGSNFTRKQRFAMRTAYFKQLPGEEQCQISFHLLLESLKIDKVFNFNRNLTEPIDSSLERIRANVEKELQKKNKRKKIKKPAQTTEESVQVAATTNTTNQSEQDVSVEVSLGTTVEKFSNITIADLLARFDGDASDLRLTVLGTDFAIAYNSPEVIAVKLPSSILADFYITPSRLELHFATRECSEYGWYRGKMPVSGNAQQIHWERVGNGELSYLVKKGDVGHHLKFCCTPKDATGRTGPMVEIVSPQPVQAGPGQCPFEVRHLFTQHKLKEGQFRVVSYNLLAELYSDSDYSRTVLFGYTPPYALEIDYRKQLFVKELLGYRADILCLQEVDTKVFSFDLVPIFRQKGLIGHYKAKRNVAEGVSKWMV</sequence>
<evidence type="ECO:0000259" key="2">
    <source>
        <dbReference type="Pfam" id="PF21171"/>
    </source>
</evidence>
<feature type="domain" description="2',5'-phosphodiesterase 12-like N-terminal" evidence="2">
    <location>
        <begin position="170"/>
        <end position="268"/>
    </location>
</feature>
<dbReference type="Gene3D" id="3.60.10.10">
    <property type="entry name" value="Endonuclease/exonuclease/phosphatase"/>
    <property type="match status" value="1"/>
</dbReference>
<name>A0A182Q8U7_9DIPT</name>
<dbReference type="InterPro" id="IPR048821">
    <property type="entry name" value="PDE12-like_N"/>
</dbReference>
<accession>A0A182Q8U7</accession>
<dbReference type="STRING" id="69004.A0A182Q8U7"/>
<feature type="region of interest" description="Disordered" evidence="1">
    <location>
        <begin position="89"/>
        <end position="114"/>
    </location>
</feature>
<organism evidence="3 4">
    <name type="scientific">Anopheles farauti</name>
    <dbReference type="NCBI Taxonomy" id="69004"/>
    <lineage>
        <taxon>Eukaryota</taxon>
        <taxon>Metazoa</taxon>
        <taxon>Ecdysozoa</taxon>
        <taxon>Arthropoda</taxon>
        <taxon>Hexapoda</taxon>
        <taxon>Insecta</taxon>
        <taxon>Pterygota</taxon>
        <taxon>Neoptera</taxon>
        <taxon>Endopterygota</taxon>
        <taxon>Diptera</taxon>
        <taxon>Nematocera</taxon>
        <taxon>Culicoidea</taxon>
        <taxon>Culicidae</taxon>
        <taxon>Anophelinae</taxon>
        <taxon>Anopheles</taxon>
    </lineage>
</organism>
<dbReference type="SUPFAM" id="SSF56219">
    <property type="entry name" value="DNase I-like"/>
    <property type="match status" value="1"/>
</dbReference>
<dbReference type="PANTHER" id="PTHR12121">
    <property type="entry name" value="CARBON CATABOLITE REPRESSOR PROTEIN 4"/>
    <property type="match status" value="1"/>
</dbReference>
<dbReference type="GO" id="GO:0000175">
    <property type="term" value="F:3'-5'-RNA exonuclease activity"/>
    <property type="evidence" value="ECO:0007669"/>
    <property type="project" value="TreeGrafter"/>
</dbReference>
<keyword evidence="4" id="KW-1185">Reference proteome</keyword>
<dbReference type="Pfam" id="PF21171">
    <property type="entry name" value="PDE12-like_N"/>
    <property type="match status" value="1"/>
</dbReference>
<evidence type="ECO:0000313" key="4">
    <source>
        <dbReference type="Proteomes" id="UP000075886"/>
    </source>
</evidence>
<dbReference type="VEuPathDB" id="VectorBase:AFAF005362"/>
<dbReference type="EnsemblMetazoa" id="AFAF005362-RA">
    <property type="protein sequence ID" value="AFAF005362-PA"/>
    <property type="gene ID" value="AFAF005362"/>
</dbReference>
<dbReference type="PANTHER" id="PTHR12121:SF37">
    <property type="entry name" value="2',5'-PHOSPHODIESTERASE 12"/>
    <property type="match status" value="1"/>
</dbReference>